<keyword evidence="8 13" id="KW-1278">Translocase</keyword>
<evidence type="ECO:0000256" key="13">
    <source>
        <dbReference type="HAMAP-Rule" id="MF_01382"/>
    </source>
</evidence>
<keyword evidence="9 13" id="KW-0811">Translocation</keyword>
<comment type="catalytic activity">
    <reaction evidence="13">
        <text>ATP + H2O + cellular proteinSide 1 = ADP + phosphate + cellular proteinSide 2.</text>
        <dbReference type="EC" id="7.4.2.8"/>
    </reaction>
</comment>
<dbReference type="Pfam" id="PF07516">
    <property type="entry name" value="SecA_SW"/>
    <property type="match status" value="1"/>
</dbReference>
<dbReference type="InterPro" id="IPR027417">
    <property type="entry name" value="P-loop_NTPase"/>
</dbReference>
<feature type="domain" description="Helicase ATP-binding" evidence="16">
    <location>
        <begin position="93"/>
        <end position="251"/>
    </location>
</feature>
<dbReference type="Gene3D" id="1.10.3060.10">
    <property type="entry name" value="Helical scaffold and wing domains of SecA"/>
    <property type="match status" value="1"/>
</dbReference>
<dbReference type="GO" id="GO:0031522">
    <property type="term" value="C:cell envelope Sec protein transport complex"/>
    <property type="evidence" value="ECO:0007669"/>
    <property type="project" value="TreeGrafter"/>
</dbReference>
<keyword evidence="19" id="KW-1185">Reference proteome</keyword>
<evidence type="ECO:0000256" key="2">
    <source>
        <dbReference type="ARBA" id="ARBA00007650"/>
    </source>
</evidence>
<dbReference type="InterPro" id="IPR014018">
    <property type="entry name" value="SecA_motor_DEAD"/>
</dbReference>
<comment type="subcellular location">
    <subcellularLocation>
        <location evidence="13">Cell inner membrane</location>
        <topology evidence="13">Peripheral membrane protein</topology>
        <orientation evidence="13">Cytoplasmic side</orientation>
    </subcellularLocation>
    <subcellularLocation>
        <location evidence="13">Cellular thylakoid membrane</location>
        <topology evidence="13">Peripheral membrane protein</topology>
        <orientation evidence="13">Cytoplasmic side</orientation>
    </subcellularLocation>
    <subcellularLocation>
        <location evidence="13">Cytoplasm</location>
    </subcellularLocation>
    <subcellularLocation>
        <location evidence="1">Membrane</location>
        <topology evidence="1">Peripheral membrane protein</topology>
    </subcellularLocation>
    <subcellularLocation>
        <location evidence="12">Thylakoid</location>
    </subcellularLocation>
</comment>
<name>K9YQ44_DACS8</name>
<dbReference type="InterPro" id="IPR020937">
    <property type="entry name" value="SecA_CS"/>
</dbReference>
<dbReference type="EC" id="7.4.2.8" evidence="13"/>
<comment type="similarity">
    <text evidence="2 13 14">Belongs to the SecA family.</text>
</comment>
<keyword evidence="13" id="KW-0963">Cytoplasm</keyword>
<dbReference type="AlphaFoldDB" id="K9YQ44"/>
<feature type="binding site" evidence="13">
    <location>
        <position position="520"/>
    </location>
    <ligand>
        <name>ATP</name>
        <dbReference type="ChEBI" id="CHEBI:30616"/>
    </ligand>
</feature>
<evidence type="ECO:0000256" key="7">
    <source>
        <dbReference type="ARBA" id="ARBA00022927"/>
    </source>
</evidence>
<dbReference type="PROSITE" id="PS01312">
    <property type="entry name" value="SECA"/>
    <property type="match status" value="1"/>
</dbReference>
<dbReference type="FunFam" id="3.40.50.300:FF:000334">
    <property type="entry name" value="Protein translocase subunit SecA"/>
    <property type="match status" value="1"/>
</dbReference>
<comment type="subunit">
    <text evidence="13">Monomer and homodimer. Part of the essential Sec protein translocation apparatus which comprises SecA, SecYEG and auxiliary proteins SecDF. Other proteins may also be involved.</text>
</comment>
<dbReference type="HAMAP" id="MF_01382">
    <property type="entry name" value="SecA"/>
    <property type="match status" value="1"/>
</dbReference>
<dbReference type="STRING" id="13035.Dacsa_0195"/>
<dbReference type="GO" id="GO:0005829">
    <property type="term" value="C:cytosol"/>
    <property type="evidence" value="ECO:0007669"/>
    <property type="project" value="TreeGrafter"/>
</dbReference>
<evidence type="ECO:0000313" key="18">
    <source>
        <dbReference type="EMBL" id="AFZ49009.1"/>
    </source>
</evidence>
<evidence type="ECO:0000256" key="8">
    <source>
        <dbReference type="ARBA" id="ARBA00022967"/>
    </source>
</evidence>
<keyword evidence="10 13" id="KW-0793">Thylakoid</keyword>
<dbReference type="SMART" id="SM00957">
    <property type="entry name" value="SecA_DEAD"/>
    <property type="match status" value="1"/>
</dbReference>
<evidence type="ECO:0000256" key="12">
    <source>
        <dbReference type="ARBA" id="ARBA00060385"/>
    </source>
</evidence>
<dbReference type="Gene3D" id="3.40.50.300">
    <property type="entry name" value="P-loop containing nucleotide triphosphate hydrolases"/>
    <property type="match status" value="2"/>
</dbReference>
<dbReference type="InterPro" id="IPR000185">
    <property type="entry name" value="SecA"/>
</dbReference>
<dbReference type="GO" id="GO:0043952">
    <property type="term" value="P:protein transport by the Sec complex"/>
    <property type="evidence" value="ECO:0007669"/>
    <property type="project" value="TreeGrafter"/>
</dbReference>
<reference evidence="18" key="1">
    <citation type="submission" date="2012-04" db="EMBL/GenBank/DDBJ databases">
        <title>Finished genome of Dactylococcopsis salina PCC 8305.</title>
        <authorList>
            <consortium name="US DOE Joint Genome Institute"/>
            <person name="Gugger M."/>
            <person name="Coursin T."/>
            <person name="Rippka R."/>
            <person name="Tandeau De Marsac N."/>
            <person name="Huntemann M."/>
            <person name="Wei C.-L."/>
            <person name="Han J."/>
            <person name="Detter J.C."/>
            <person name="Han C."/>
            <person name="Tapia R."/>
            <person name="Daligault H."/>
            <person name="Chen A."/>
            <person name="Krypides N."/>
            <person name="Mavromatis K."/>
            <person name="Markowitz V."/>
            <person name="Szeto E."/>
            <person name="Ivanova N."/>
            <person name="Ovchinnikova G."/>
            <person name="Pagani I."/>
            <person name="Pati A."/>
            <person name="Goodwin L."/>
            <person name="Peters L."/>
            <person name="Pitluck S."/>
            <person name="Woyke T."/>
            <person name="Kerfeld C."/>
        </authorList>
    </citation>
    <scope>NUCLEOTIDE SEQUENCE [LARGE SCALE GENOMIC DNA]</scope>
    <source>
        <strain evidence="18">PCC 8305</strain>
    </source>
</reference>
<evidence type="ECO:0000256" key="15">
    <source>
        <dbReference type="SAM" id="MobiDB-lite"/>
    </source>
</evidence>
<dbReference type="InterPro" id="IPR011116">
    <property type="entry name" value="SecA_Wing/Scaffold"/>
</dbReference>
<keyword evidence="5 13" id="KW-0547">Nucleotide-binding</keyword>
<dbReference type="NCBIfam" id="TIGR00963">
    <property type="entry name" value="secA"/>
    <property type="match status" value="1"/>
</dbReference>
<dbReference type="GO" id="GO:0008564">
    <property type="term" value="F:protein-exporting ATPase activity"/>
    <property type="evidence" value="ECO:0007669"/>
    <property type="project" value="UniProtKB-EC"/>
</dbReference>
<evidence type="ECO:0000256" key="10">
    <source>
        <dbReference type="ARBA" id="ARBA00023078"/>
    </source>
</evidence>
<dbReference type="GO" id="GO:0031676">
    <property type="term" value="C:plasma membrane-derived thylakoid membrane"/>
    <property type="evidence" value="ECO:0007669"/>
    <property type="project" value="UniProtKB-SubCell"/>
</dbReference>
<dbReference type="SUPFAM" id="SSF81767">
    <property type="entry name" value="Pre-protein crosslinking domain of SecA"/>
    <property type="match status" value="1"/>
</dbReference>
<keyword evidence="7 13" id="KW-0653">Protein transport</keyword>
<keyword evidence="4" id="KW-1003">Cell membrane</keyword>
<accession>K9YQ44</accession>
<feature type="domain" description="SecA family profile" evidence="17">
    <location>
        <begin position="1"/>
        <end position="735"/>
    </location>
</feature>
<dbReference type="SUPFAM" id="SSF52540">
    <property type="entry name" value="P-loop containing nucleoside triphosphate hydrolases"/>
    <property type="match status" value="2"/>
</dbReference>
<dbReference type="Pfam" id="PF21090">
    <property type="entry name" value="P-loop_SecA"/>
    <property type="match status" value="1"/>
</dbReference>
<evidence type="ECO:0000259" key="16">
    <source>
        <dbReference type="PROSITE" id="PS51192"/>
    </source>
</evidence>
<comment type="function">
    <text evidence="13">Probably participates in protein translocation into and across both the cytoplasmic and thylakoid membranes in cyanobacterial cells.</text>
</comment>
<evidence type="ECO:0000256" key="14">
    <source>
        <dbReference type="RuleBase" id="RU003874"/>
    </source>
</evidence>
<dbReference type="RefSeq" id="WP_015228022.1">
    <property type="nucleotide sequence ID" value="NC_019780.1"/>
</dbReference>
<dbReference type="PROSITE" id="PS51196">
    <property type="entry name" value="SECA_MOTOR_DEAD"/>
    <property type="match status" value="1"/>
</dbReference>
<dbReference type="Proteomes" id="UP000010482">
    <property type="component" value="Chromosome"/>
</dbReference>
<dbReference type="GO" id="GO:0006605">
    <property type="term" value="P:protein targeting"/>
    <property type="evidence" value="ECO:0007669"/>
    <property type="project" value="UniProtKB-UniRule"/>
</dbReference>
<sequence>MFLKKLLGDPNERKLKKLQPTVTEVNLYEEDIKSLSDEDLRGKTQEFREKLAQAKNEDEENDLIEEILPEAFAVVREAARRVLGLRHYDVQILGGVVLHSGEIAEMKTGEGKTLVATLPCYLNALTGKGVHVVTVNDYLARRDSEWMGQVHRFLGLSVGLIQQGMSPRERQSNYNCDITYTTNSELGFDYLRDNMATSIEEVVQRPFNYCIIDEVDSVLIDEARTPLIISGQVERPTEKYIRASQIARELKRDREGEIKTEEAMALEEAEAGEEAHYEVDEKAKTVLLTDEGFAKAEELLGVNDLYDPEDPWAHYVFNAIKAKELFTKDVNYIVRNGEVVIVDEFTGRVMPGRRWSDGLHQAIEAKEGVEIQKETQTLASITYQNFFLLYPKLSGMTGTAKTEEAEFEKIYNLQVTIIPTNLPLARRDLSDAVYKNERGKWKSVADECQEMHEKGRPVLVGTTSVEKSELLSGLLDERGLPYNVLNARPENVERESEIIAQAGRKGAITIATNMAGRGTDIILGGNPDYMARLKLREYFMPKIVIPEEEDELAVSVPNGKKRNRPQGFGKDNNQKKKVKTWRASPQIFPTELSKETEEALKKAVDYAVQQYGLQSLPELEAEEKVAIAAEKAPTDDPVIQNLRKVYREIYKEYESYTSSEHDEVVNLGGLHVIGTERHESRRIDNQLRGRAGRQGDPGSTRFFLSLEDNLLRIFGGDRVSGMMNAFRVEEDMPIESGILTRSLENAQRKVETFYYDTRKQIFEYDEVMNNQRRAIYAERRRVLEGKDLKDQVLEYARRTMDDIVNAYVNPDLPPEEWDLESMVAKTKEFVYLLNDLEPSHLEDMTFGEMKTFLHEEIHKAYDIKEAEVEKLQPGLMRQAERFFMLQQIDTLWREHLQAMDSLRESVGLRGYGQRDPLVEYKQEGYEMFLEMMIDIRRNVVYSLFQFQPQVQQPQTV</sequence>
<feature type="binding site" evidence="13">
    <location>
        <position position="91"/>
    </location>
    <ligand>
        <name>ATP</name>
        <dbReference type="ChEBI" id="CHEBI:30616"/>
    </ligand>
</feature>
<dbReference type="SMART" id="SM00958">
    <property type="entry name" value="SecA_PP_bind"/>
    <property type="match status" value="1"/>
</dbReference>
<dbReference type="GO" id="GO:0005524">
    <property type="term" value="F:ATP binding"/>
    <property type="evidence" value="ECO:0007669"/>
    <property type="project" value="UniProtKB-UniRule"/>
</dbReference>
<dbReference type="PATRIC" id="fig|13035.3.peg.226"/>
<dbReference type="InterPro" id="IPR036670">
    <property type="entry name" value="SecA_X-link_sf"/>
</dbReference>
<dbReference type="CDD" id="cd18803">
    <property type="entry name" value="SF2_C_secA"/>
    <property type="match status" value="1"/>
</dbReference>
<dbReference type="Pfam" id="PF07517">
    <property type="entry name" value="SecA_DEAD"/>
    <property type="match status" value="1"/>
</dbReference>
<dbReference type="Gene3D" id="3.90.1440.10">
    <property type="entry name" value="SecA, preprotein cross-linking domain"/>
    <property type="match status" value="1"/>
</dbReference>
<evidence type="ECO:0000256" key="9">
    <source>
        <dbReference type="ARBA" id="ARBA00023010"/>
    </source>
</evidence>
<dbReference type="InterPro" id="IPR014001">
    <property type="entry name" value="Helicase_ATP-bd"/>
</dbReference>
<keyword evidence="3 13" id="KW-0813">Transport</keyword>
<evidence type="ECO:0000256" key="11">
    <source>
        <dbReference type="ARBA" id="ARBA00023136"/>
    </source>
</evidence>
<evidence type="ECO:0000256" key="4">
    <source>
        <dbReference type="ARBA" id="ARBA00022475"/>
    </source>
</evidence>
<dbReference type="GO" id="GO:0017038">
    <property type="term" value="P:protein import"/>
    <property type="evidence" value="ECO:0007669"/>
    <property type="project" value="InterPro"/>
</dbReference>
<dbReference type="PANTHER" id="PTHR30612:SF0">
    <property type="entry name" value="CHLOROPLAST PROTEIN-TRANSPORTING ATPASE"/>
    <property type="match status" value="1"/>
</dbReference>
<evidence type="ECO:0000256" key="6">
    <source>
        <dbReference type="ARBA" id="ARBA00022840"/>
    </source>
</evidence>
<dbReference type="InterPro" id="IPR044722">
    <property type="entry name" value="SecA_SF2_C"/>
</dbReference>
<dbReference type="SUPFAM" id="SSF81886">
    <property type="entry name" value="Helical scaffold and wing domains of SecA"/>
    <property type="match status" value="1"/>
</dbReference>
<dbReference type="PRINTS" id="PR00906">
    <property type="entry name" value="SECA"/>
</dbReference>
<dbReference type="eggNOG" id="COG0653">
    <property type="taxonomic scope" value="Bacteria"/>
</dbReference>
<feature type="region of interest" description="Disordered" evidence="15">
    <location>
        <begin position="557"/>
        <end position="581"/>
    </location>
</feature>
<dbReference type="PANTHER" id="PTHR30612">
    <property type="entry name" value="SECA INNER MEMBRANE COMPONENT OF SEC PROTEIN SECRETION SYSTEM"/>
    <property type="match status" value="1"/>
</dbReference>
<dbReference type="InterPro" id="IPR011130">
    <property type="entry name" value="SecA_preprotein_X-link_dom"/>
</dbReference>
<keyword evidence="6 13" id="KW-0067">ATP-binding</keyword>
<protein>
    <recommendedName>
        <fullName evidence="13 14">Protein translocase subunit SecA</fullName>
        <ecNumber evidence="13">7.4.2.8</ecNumber>
    </recommendedName>
</protein>
<dbReference type="FunFam" id="3.90.1440.10:FF:000003">
    <property type="entry name" value="Preprotein translocase SecA subunit"/>
    <property type="match status" value="1"/>
</dbReference>
<dbReference type="Pfam" id="PF01043">
    <property type="entry name" value="SecA_PP_bind"/>
    <property type="match status" value="1"/>
</dbReference>
<dbReference type="FunFam" id="3.40.50.300:FF:000429">
    <property type="entry name" value="Preprotein translocase subunit SecA"/>
    <property type="match status" value="1"/>
</dbReference>
<evidence type="ECO:0000259" key="17">
    <source>
        <dbReference type="PROSITE" id="PS51196"/>
    </source>
</evidence>
<comment type="function">
    <text evidence="13">Part of the Sec protein translocase complex. Interacts with the SecYEG preprotein conducting channel. Has a central role in coupling the hydrolysis of ATP to the transfer of proteins into and across the cell membrane, serving as an ATP-driven molecular motor driving the stepwise translocation of polypeptide chains across the membrane.</text>
</comment>
<evidence type="ECO:0000256" key="3">
    <source>
        <dbReference type="ARBA" id="ARBA00022448"/>
    </source>
</evidence>
<dbReference type="CDD" id="cd17928">
    <property type="entry name" value="DEXDc_SecA"/>
    <property type="match status" value="1"/>
</dbReference>
<dbReference type="OrthoDB" id="9805579at2"/>
<evidence type="ECO:0000313" key="19">
    <source>
        <dbReference type="Proteomes" id="UP000010482"/>
    </source>
</evidence>
<evidence type="ECO:0000256" key="5">
    <source>
        <dbReference type="ARBA" id="ARBA00022741"/>
    </source>
</evidence>
<dbReference type="InterPro" id="IPR036266">
    <property type="entry name" value="SecA_Wing/Scaffold_sf"/>
</dbReference>
<dbReference type="FunFam" id="1.10.3060.10:FF:000003">
    <property type="entry name" value="Protein translocase subunit SecA"/>
    <property type="match status" value="1"/>
</dbReference>
<gene>
    <name evidence="13" type="primary">secA</name>
    <name evidence="18" type="ORF">Dacsa_0195</name>
</gene>
<dbReference type="GO" id="GO:0065002">
    <property type="term" value="P:intracellular protein transmembrane transport"/>
    <property type="evidence" value="ECO:0007669"/>
    <property type="project" value="UniProtKB-UniRule"/>
</dbReference>
<organism evidence="18 19">
    <name type="scientific">Dactylococcopsis salina (strain PCC 8305)</name>
    <name type="common">Myxobactron salinum</name>
    <dbReference type="NCBI Taxonomy" id="13035"/>
    <lineage>
        <taxon>Bacteria</taxon>
        <taxon>Bacillati</taxon>
        <taxon>Cyanobacteriota</taxon>
        <taxon>Cyanophyceae</taxon>
        <taxon>Nodosilineales</taxon>
        <taxon>Cymatolegaceae</taxon>
        <taxon>Dactylococcopsis</taxon>
    </lineage>
</organism>
<feature type="binding site" evidence="13">
    <location>
        <begin position="109"/>
        <end position="113"/>
    </location>
    <ligand>
        <name>ATP</name>
        <dbReference type="ChEBI" id="CHEBI:30616"/>
    </ligand>
</feature>
<dbReference type="InterPro" id="IPR011115">
    <property type="entry name" value="SecA_DEAD"/>
</dbReference>
<keyword evidence="11 13" id="KW-0472">Membrane</keyword>
<dbReference type="HOGENOM" id="CLU_005314_3_0_3"/>
<proteinExistence type="inferred from homology"/>
<dbReference type="KEGG" id="dsl:Dacsa_0195"/>
<dbReference type="EMBL" id="CP003944">
    <property type="protein sequence ID" value="AFZ49009.1"/>
    <property type="molecule type" value="Genomic_DNA"/>
</dbReference>
<dbReference type="PROSITE" id="PS51192">
    <property type="entry name" value="HELICASE_ATP_BIND_1"/>
    <property type="match status" value="1"/>
</dbReference>
<evidence type="ECO:0000256" key="1">
    <source>
        <dbReference type="ARBA" id="ARBA00004170"/>
    </source>
</evidence>